<feature type="transmembrane region" description="Helical" evidence="15">
    <location>
        <begin position="164"/>
        <end position="184"/>
    </location>
</feature>
<organism evidence="18 19">
    <name type="scientific">Caloramator quimbayensis</name>
    <dbReference type="NCBI Taxonomy" id="1147123"/>
    <lineage>
        <taxon>Bacteria</taxon>
        <taxon>Bacillati</taxon>
        <taxon>Bacillota</taxon>
        <taxon>Clostridia</taxon>
        <taxon>Eubacteriales</taxon>
        <taxon>Clostridiaceae</taxon>
        <taxon>Caloramator</taxon>
    </lineage>
</organism>
<comment type="catalytic activity">
    <reaction evidence="1">
        <text>ATP + protein L-histidine = ADP + protein N-phospho-L-histidine.</text>
        <dbReference type="EC" id="2.7.13.3"/>
    </reaction>
</comment>
<evidence type="ECO:0000256" key="11">
    <source>
        <dbReference type="ARBA" id="ARBA00022989"/>
    </source>
</evidence>
<dbReference type="Pfam" id="PF00512">
    <property type="entry name" value="HisKA"/>
    <property type="match status" value="1"/>
</dbReference>
<gene>
    <name evidence="18" type="ORF">SAMN05443428_11297</name>
</gene>
<keyword evidence="10" id="KW-0067">ATP-binding</keyword>
<dbReference type="Pfam" id="PF02518">
    <property type="entry name" value="HATPase_c"/>
    <property type="match status" value="1"/>
</dbReference>
<dbReference type="Pfam" id="PF00672">
    <property type="entry name" value="HAMP"/>
    <property type="match status" value="1"/>
</dbReference>
<evidence type="ECO:0000313" key="18">
    <source>
        <dbReference type="EMBL" id="SKA92695.1"/>
    </source>
</evidence>
<keyword evidence="11 15" id="KW-1133">Transmembrane helix</keyword>
<evidence type="ECO:0000256" key="7">
    <source>
        <dbReference type="ARBA" id="ARBA00022692"/>
    </source>
</evidence>
<comment type="subcellular location">
    <subcellularLocation>
        <location evidence="2">Cell membrane</location>
        <topology evidence="2">Multi-pass membrane protein</topology>
    </subcellularLocation>
</comment>
<dbReference type="InterPro" id="IPR036890">
    <property type="entry name" value="HATPase_C_sf"/>
</dbReference>
<dbReference type="CDD" id="cd00082">
    <property type="entry name" value="HisKA"/>
    <property type="match status" value="1"/>
</dbReference>
<keyword evidence="13 15" id="KW-0472">Membrane</keyword>
<dbReference type="InterPro" id="IPR005467">
    <property type="entry name" value="His_kinase_dom"/>
</dbReference>
<dbReference type="PROSITE" id="PS50885">
    <property type="entry name" value="HAMP"/>
    <property type="match status" value="1"/>
</dbReference>
<feature type="domain" description="HAMP" evidence="17">
    <location>
        <begin position="188"/>
        <end position="240"/>
    </location>
</feature>
<dbReference type="SUPFAM" id="SSF158472">
    <property type="entry name" value="HAMP domain-like"/>
    <property type="match status" value="1"/>
</dbReference>
<dbReference type="InterPro" id="IPR036097">
    <property type="entry name" value="HisK_dim/P_sf"/>
</dbReference>
<evidence type="ECO:0000256" key="5">
    <source>
        <dbReference type="ARBA" id="ARBA00022553"/>
    </source>
</evidence>
<evidence type="ECO:0000256" key="9">
    <source>
        <dbReference type="ARBA" id="ARBA00022777"/>
    </source>
</evidence>
<dbReference type="GO" id="GO:0005524">
    <property type="term" value="F:ATP binding"/>
    <property type="evidence" value="ECO:0007669"/>
    <property type="project" value="UniProtKB-KW"/>
</dbReference>
<reference evidence="19" key="1">
    <citation type="submission" date="2017-02" db="EMBL/GenBank/DDBJ databases">
        <authorList>
            <person name="Varghese N."/>
            <person name="Submissions S."/>
        </authorList>
    </citation>
    <scope>NUCLEOTIDE SEQUENCE [LARGE SCALE GENOMIC DNA]</scope>
    <source>
        <strain evidence="19">USBA 833</strain>
    </source>
</reference>
<dbReference type="EMBL" id="FUYH01000012">
    <property type="protein sequence ID" value="SKA92695.1"/>
    <property type="molecule type" value="Genomic_DNA"/>
</dbReference>
<dbReference type="EC" id="2.7.13.3" evidence="3"/>
<evidence type="ECO:0000256" key="12">
    <source>
        <dbReference type="ARBA" id="ARBA00023012"/>
    </source>
</evidence>
<dbReference type="FunFam" id="3.30.565.10:FF:000006">
    <property type="entry name" value="Sensor histidine kinase WalK"/>
    <property type="match status" value="1"/>
</dbReference>
<dbReference type="PROSITE" id="PS50109">
    <property type="entry name" value="HIS_KIN"/>
    <property type="match status" value="1"/>
</dbReference>
<dbReference type="SUPFAM" id="SSF55874">
    <property type="entry name" value="ATPase domain of HSP90 chaperone/DNA topoisomerase II/histidine kinase"/>
    <property type="match status" value="1"/>
</dbReference>
<dbReference type="STRING" id="1147123.SAMN05443428_11297"/>
<evidence type="ECO:0000256" key="3">
    <source>
        <dbReference type="ARBA" id="ARBA00012438"/>
    </source>
</evidence>
<dbReference type="Gene3D" id="1.10.287.130">
    <property type="match status" value="1"/>
</dbReference>
<keyword evidence="19" id="KW-1185">Reference proteome</keyword>
<dbReference type="PANTHER" id="PTHR45528:SF1">
    <property type="entry name" value="SENSOR HISTIDINE KINASE CPXA"/>
    <property type="match status" value="1"/>
</dbReference>
<feature type="transmembrane region" description="Helical" evidence="15">
    <location>
        <begin position="12"/>
        <end position="31"/>
    </location>
</feature>
<dbReference type="PRINTS" id="PR00344">
    <property type="entry name" value="BCTRLSENSOR"/>
</dbReference>
<dbReference type="AlphaFoldDB" id="A0A1T4XUD3"/>
<keyword evidence="7 15" id="KW-0812">Transmembrane</keyword>
<dbReference type="InterPro" id="IPR003661">
    <property type="entry name" value="HisK_dim/P_dom"/>
</dbReference>
<keyword evidence="5" id="KW-0597">Phosphoprotein</keyword>
<evidence type="ECO:0000256" key="10">
    <source>
        <dbReference type="ARBA" id="ARBA00022840"/>
    </source>
</evidence>
<dbReference type="PANTHER" id="PTHR45528">
    <property type="entry name" value="SENSOR HISTIDINE KINASE CPXA"/>
    <property type="match status" value="1"/>
</dbReference>
<dbReference type="GO" id="GO:0005886">
    <property type="term" value="C:plasma membrane"/>
    <property type="evidence" value="ECO:0007669"/>
    <property type="project" value="UniProtKB-SubCell"/>
</dbReference>
<feature type="coiled-coil region" evidence="14">
    <location>
        <begin position="282"/>
        <end position="329"/>
    </location>
</feature>
<dbReference type="CDD" id="cd06225">
    <property type="entry name" value="HAMP"/>
    <property type="match status" value="1"/>
</dbReference>
<keyword evidence="14" id="KW-0175">Coiled coil</keyword>
<name>A0A1T4XUD3_9CLOT</name>
<evidence type="ECO:0000256" key="6">
    <source>
        <dbReference type="ARBA" id="ARBA00022679"/>
    </source>
</evidence>
<keyword evidence="6" id="KW-0808">Transferase</keyword>
<dbReference type="FunFam" id="1.10.287.130:FF:000001">
    <property type="entry name" value="Two-component sensor histidine kinase"/>
    <property type="match status" value="1"/>
</dbReference>
<evidence type="ECO:0000256" key="2">
    <source>
        <dbReference type="ARBA" id="ARBA00004651"/>
    </source>
</evidence>
<evidence type="ECO:0000313" key="19">
    <source>
        <dbReference type="Proteomes" id="UP000190105"/>
    </source>
</evidence>
<dbReference type="SMART" id="SM00304">
    <property type="entry name" value="HAMP"/>
    <property type="match status" value="1"/>
</dbReference>
<evidence type="ECO:0000259" key="16">
    <source>
        <dbReference type="PROSITE" id="PS50109"/>
    </source>
</evidence>
<evidence type="ECO:0000256" key="13">
    <source>
        <dbReference type="ARBA" id="ARBA00023136"/>
    </source>
</evidence>
<protein>
    <recommendedName>
        <fullName evidence="3">histidine kinase</fullName>
        <ecNumber evidence="3">2.7.13.3</ecNumber>
    </recommendedName>
</protein>
<dbReference type="SMART" id="SM00387">
    <property type="entry name" value="HATPase_c"/>
    <property type="match status" value="1"/>
</dbReference>
<evidence type="ECO:0000256" key="15">
    <source>
        <dbReference type="SAM" id="Phobius"/>
    </source>
</evidence>
<keyword evidence="8" id="KW-0547">Nucleotide-binding</keyword>
<evidence type="ECO:0000256" key="14">
    <source>
        <dbReference type="SAM" id="Coils"/>
    </source>
</evidence>
<dbReference type="CDD" id="cd00075">
    <property type="entry name" value="HATPase"/>
    <property type="match status" value="1"/>
</dbReference>
<dbReference type="InterPro" id="IPR003594">
    <property type="entry name" value="HATPase_dom"/>
</dbReference>
<dbReference type="InterPro" id="IPR004358">
    <property type="entry name" value="Sig_transdc_His_kin-like_C"/>
</dbReference>
<dbReference type="SMART" id="SM00388">
    <property type="entry name" value="HisKA"/>
    <property type="match status" value="1"/>
</dbReference>
<evidence type="ECO:0000256" key="8">
    <source>
        <dbReference type="ARBA" id="ARBA00022741"/>
    </source>
</evidence>
<dbReference type="GO" id="GO:0000155">
    <property type="term" value="F:phosphorelay sensor kinase activity"/>
    <property type="evidence" value="ECO:0007669"/>
    <property type="project" value="InterPro"/>
</dbReference>
<evidence type="ECO:0000259" key="17">
    <source>
        <dbReference type="PROSITE" id="PS50885"/>
    </source>
</evidence>
<evidence type="ECO:0000256" key="4">
    <source>
        <dbReference type="ARBA" id="ARBA00022475"/>
    </source>
</evidence>
<keyword evidence="9 18" id="KW-0418">Kinase</keyword>
<evidence type="ECO:0000256" key="1">
    <source>
        <dbReference type="ARBA" id="ARBA00000085"/>
    </source>
</evidence>
<dbReference type="Proteomes" id="UP000190105">
    <property type="component" value="Unassembled WGS sequence"/>
</dbReference>
<dbReference type="Gene3D" id="3.30.450.20">
    <property type="entry name" value="PAS domain"/>
    <property type="match status" value="1"/>
</dbReference>
<dbReference type="RefSeq" id="WP_078696842.1">
    <property type="nucleotide sequence ID" value="NZ_FUYH01000012.1"/>
</dbReference>
<keyword evidence="12" id="KW-0902">Two-component regulatory system</keyword>
<dbReference type="SUPFAM" id="SSF47384">
    <property type="entry name" value="Homodimeric domain of signal transducing histidine kinase"/>
    <property type="match status" value="1"/>
</dbReference>
<keyword evidence="4" id="KW-1003">Cell membrane</keyword>
<sequence length="467" mass="53194">MKSIKKRLVGSFLIVIITTVIIIDIFLILAVKNYYYKSIEVLLINKLKISSELYERYFSSSSLKDNIMDDVDFYYEDNSLQVQIYDENGNLLMDSIGVFEDKGIEKPDVEKALKGNVKSFIGKATYCDNYVMAVSYPLKSDGKIIGAIRYITSLKEVNIKIIKISIMFMWVGLIVIIISGMVSLKLSNTIIKPIKNLNSAAEKMAAGDFNVKSVKEYDDEIGKLSDTLNYMADEILKRDKFKNDFISSISHELRTPLTSIKGWAVTLKTGDISDKELTMDGLEIIEKECDRLTKMVDELLDISRFISGKNRLNKQKINFNSLIENVKKQLLPRAEAEGINLIIECPKENIYLYADEDKIKQVFINILDNSLRYTPKNGKITLSLKIAYPFLLICIKDTGCGIPKEELPYIKEKFFKGKNCKSQNGLGLSICDEIIKLHGGRLEIKSEVNIGTDVYIYLPIMEDYYEE</sequence>
<dbReference type="InterPro" id="IPR050398">
    <property type="entry name" value="HssS/ArlS-like"/>
</dbReference>
<accession>A0A1T4XUD3</accession>
<feature type="domain" description="Histidine kinase" evidence="16">
    <location>
        <begin position="248"/>
        <end position="462"/>
    </location>
</feature>
<proteinExistence type="predicted"/>
<dbReference type="InterPro" id="IPR003660">
    <property type="entry name" value="HAMP_dom"/>
</dbReference>
<dbReference type="Gene3D" id="3.30.565.10">
    <property type="entry name" value="Histidine kinase-like ATPase, C-terminal domain"/>
    <property type="match status" value="1"/>
</dbReference>
<dbReference type="OrthoDB" id="2359336at2"/>
<dbReference type="Gene3D" id="1.10.8.500">
    <property type="entry name" value="HAMP domain in histidine kinase"/>
    <property type="match status" value="1"/>
</dbReference>